<name>A0A427ALS4_ENSVE</name>
<feature type="coiled-coil region" evidence="1">
    <location>
        <begin position="88"/>
        <end position="141"/>
    </location>
</feature>
<reference evidence="3 4" key="1">
    <citation type="journal article" date="2014" name="Agronomy (Basel)">
        <title>A Draft Genome Sequence for Ensete ventricosum, the Drought-Tolerant Tree Against Hunger.</title>
        <authorList>
            <person name="Harrison J."/>
            <person name="Moore K.A."/>
            <person name="Paszkiewicz K."/>
            <person name="Jones T."/>
            <person name="Grant M."/>
            <person name="Ambacheew D."/>
            <person name="Muzemil S."/>
            <person name="Studholme D.J."/>
        </authorList>
    </citation>
    <scope>NUCLEOTIDE SEQUENCE [LARGE SCALE GENOMIC DNA]</scope>
</reference>
<evidence type="ECO:0000256" key="1">
    <source>
        <dbReference type="SAM" id="Coils"/>
    </source>
</evidence>
<organism evidence="3 4">
    <name type="scientific">Ensete ventricosum</name>
    <name type="common">Abyssinian banana</name>
    <name type="synonym">Musa ensete</name>
    <dbReference type="NCBI Taxonomy" id="4639"/>
    <lineage>
        <taxon>Eukaryota</taxon>
        <taxon>Viridiplantae</taxon>
        <taxon>Streptophyta</taxon>
        <taxon>Embryophyta</taxon>
        <taxon>Tracheophyta</taxon>
        <taxon>Spermatophyta</taxon>
        <taxon>Magnoliopsida</taxon>
        <taxon>Liliopsida</taxon>
        <taxon>Zingiberales</taxon>
        <taxon>Musaceae</taxon>
        <taxon>Ensete</taxon>
    </lineage>
</organism>
<dbReference type="Proteomes" id="UP000287651">
    <property type="component" value="Unassembled WGS sequence"/>
</dbReference>
<comment type="caution">
    <text evidence="3">The sequence shown here is derived from an EMBL/GenBank/DDBJ whole genome shotgun (WGS) entry which is preliminary data.</text>
</comment>
<dbReference type="EMBL" id="AMZH03002014">
    <property type="protein sequence ID" value="RRT77101.1"/>
    <property type="molecule type" value="Genomic_DNA"/>
</dbReference>
<evidence type="ECO:0000256" key="2">
    <source>
        <dbReference type="SAM" id="MobiDB-lite"/>
    </source>
</evidence>
<dbReference type="AlphaFoldDB" id="A0A427ALS4"/>
<feature type="region of interest" description="Disordered" evidence="2">
    <location>
        <begin position="1"/>
        <end position="57"/>
    </location>
</feature>
<evidence type="ECO:0000313" key="4">
    <source>
        <dbReference type="Proteomes" id="UP000287651"/>
    </source>
</evidence>
<keyword evidence="1" id="KW-0175">Coiled coil</keyword>
<evidence type="ECO:0000313" key="3">
    <source>
        <dbReference type="EMBL" id="RRT77101.1"/>
    </source>
</evidence>
<accession>A0A427ALS4</accession>
<sequence>MRRALEAFGKRSVDAPIDRRKKAKVPDRHKSRREGDKPKSRVAKGKEPTETDSQGEAKVGERTWFSLRQSQHYYMALIDRVHDAGQVITTLDNKLDVLRKEVQRLKDGGDPDAVAAVEQRASKAQSLVDNLKIELEEATRRRESL</sequence>
<feature type="compositionally biased region" description="Basic and acidic residues" evidence="2">
    <location>
        <begin position="1"/>
        <end position="49"/>
    </location>
</feature>
<gene>
    <name evidence="3" type="ORF">B296_00010790</name>
</gene>
<protein>
    <submittedName>
        <fullName evidence="3">Uncharacterized protein</fullName>
    </submittedName>
</protein>
<proteinExistence type="predicted"/>